<comment type="caution">
    <text evidence="1">The sequence shown here is derived from an EMBL/GenBank/DDBJ whole genome shotgun (WGS) entry which is preliminary data.</text>
</comment>
<evidence type="ECO:0000313" key="1">
    <source>
        <dbReference type="EMBL" id="KAL1841757.1"/>
    </source>
</evidence>
<evidence type="ECO:0000313" key="2">
    <source>
        <dbReference type="Proteomes" id="UP001586593"/>
    </source>
</evidence>
<evidence type="ECO:0008006" key="3">
    <source>
        <dbReference type="Google" id="ProtNLM"/>
    </source>
</evidence>
<dbReference type="EMBL" id="JAZHXJ010002029">
    <property type="protein sequence ID" value="KAL1841757.1"/>
    <property type="molecule type" value="Genomic_DNA"/>
</dbReference>
<reference evidence="1 2" key="1">
    <citation type="journal article" date="2024" name="Commun. Biol.">
        <title>Comparative genomic analysis of thermophilic fungi reveals convergent evolutionary adaptations and gene losses.</title>
        <authorList>
            <person name="Steindorff A.S."/>
            <person name="Aguilar-Pontes M.V."/>
            <person name="Robinson A.J."/>
            <person name="Andreopoulos B."/>
            <person name="LaButti K."/>
            <person name="Kuo A."/>
            <person name="Mondo S."/>
            <person name="Riley R."/>
            <person name="Otillar R."/>
            <person name="Haridas S."/>
            <person name="Lipzen A."/>
            <person name="Grimwood J."/>
            <person name="Schmutz J."/>
            <person name="Clum A."/>
            <person name="Reid I.D."/>
            <person name="Moisan M.C."/>
            <person name="Butler G."/>
            <person name="Nguyen T.T.M."/>
            <person name="Dewar K."/>
            <person name="Conant G."/>
            <person name="Drula E."/>
            <person name="Henrissat B."/>
            <person name="Hansel C."/>
            <person name="Singer S."/>
            <person name="Hutchinson M.I."/>
            <person name="de Vries R.P."/>
            <person name="Natvig D.O."/>
            <person name="Powell A.J."/>
            <person name="Tsang A."/>
            <person name="Grigoriev I.V."/>
        </authorList>
    </citation>
    <scope>NUCLEOTIDE SEQUENCE [LARGE SCALE GENOMIC DNA]</scope>
    <source>
        <strain evidence="1 2">ATCC 24622</strain>
    </source>
</reference>
<organism evidence="1 2">
    <name type="scientific">Phialemonium thermophilum</name>
    <dbReference type="NCBI Taxonomy" id="223376"/>
    <lineage>
        <taxon>Eukaryota</taxon>
        <taxon>Fungi</taxon>
        <taxon>Dikarya</taxon>
        <taxon>Ascomycota</taxon>
        <taxon>Pezizomycotina</taxon>
        <taxon>Sordariomycetes</taxon>
        <taxon>Sordariomycetidae</taxon>
        <taxon>Cephalothecales</taxon>
        <taxon>Cephalothecaceae</taxon>
        <taxon>Phialemonium</taxon>
    </lineage>
</organism>
<keyword evidence="2" id="KW-1185">Reference proteome</keyword>
<dbReference type="Proteomes" id="UP001586593">
    <property type="component" value="Unassembled WGS sequence"/>
</dbReference>
<name>A0ABR3VJI6_9PEZI</name>
<sequence length="57" mass="6716">MTLNPSIEVQPASDMLTQERYHSRLVVSSFEPTSPSRRRQWYEAINRDSRTVYIFPA</sequence>
<protein>
    <recommendedName>
        <fullName evidence="3">PH domain-containing protein</fullName>
    </recommendedName>
</protein>
<accession>A0ABR3VJI6</accession>
<gene>
    <name evidence="1" type="ORF">VTK73DRAFT_3393</name>
</gene>
<proteinExistence type="predicted"/>